<reference evidence="6" key="1">
    <citation type="submission" date="2022-10" db="EMBL/GenBank/DDBJ databases">
        <title>The complete genomes of actinobacterial strains from the NBC collection.</title>
        <authorList>
            <person name="Joergensen T.S."/>
            <person name="Alvarez Arevalo M."/>
            <person name="Sterndorff E.B."/>
            <person name="Faurdal D."/>
            <person name="Vuksanovic O."/>
            <person name="Mourched A.-S."/>
            <person name="Charusanti P."/>
            <person name="Shaw S."/>
            <person name="Blin K."/>
            <person name="Weber T."/>
        </authorList>
    </citation>
    <scope>NUCLEOTIDE SEQUENCE</scope>
    <source>
        <strain evidence="6">NBC_00222</strain>
    </source>
</reference>
<comment type="similarity">
    <text evidence="1 5">Belongs to the enoyl-CoA hydratase/isomerase family.</text>
</comment>
<evidence type="ECO:0000256" key="4">
    <source>
        <dbReference type="ARBA" id="ARBA00023717"/>
    </source>
</evidence>
<gene>
    <name evidence="6" type="ORF">OHA16_02055</name>
</gene>
<dbReference type="Proteomes" id="UP001432222">
    <property type="component" value="Chromosome"/>
</dbReference>
<dbReference type="InterPro" id="IPR029045">
    <property type="entry name" value="ClpP/crotonase-like_dom_sf"/>
</dbReference>
<dbReference type="Gene3D" id="3.90.226.10">
    <property type="entry name" value="2-enoyl-CoA Hydratase, Chain A, domain 1"/>
    <property type="match status" value="1"/>
</dbReference>
<dbReference type="InterPro" id="IPR014748">
    <property type="entry name" value="Enoyl-CoA_hydra_C"/>
</dbReference>
<dbReference type="PANTHER" id="PTHR11941">
    <property type="entry name" value="ENOYL-COA HYDRATASE-RELATED"/>
    <property type="match status" value="1"/>
</dbReference>
<comment type="catalytic activity">
    <reaction evidence="4">
        <text>a 4-saturated-(3S)-3-hydroxyacyl-CoA = a (3E)-enoyl-CoA + H2O</text>
        <dbReference type="Rhea" id="RHEA:20724"/>
        <dbReference type="ChEBI" id="CHEBI:15377"/>
        <dbReference type="ChEBI" id="CHEBI:58521"/>
        <dbReference type="ChEBI" id="CHEBI:137480"/>
        <dbReference type="EC" id="4.2.1.17"/>
    </reaction>
</comment>
<evidence type="ECO:0000256" key="3">
    <source>
        <dbReference type="ARBA" id="ARBA00023709"/>
    </source>
</evidence>
<evidence type="ECO:0000256" key="5">
    <source>
        <dbReference type="RuleBase" id="RU003707"/>
    </source>
</evidence>
<evidence type="ECO:0000313" key="7">
    <source>
        <dbReference type="Proteomes" id="UP001432222"/>
    </source>
</evidence>
<protein>
    <submittedName>
        <fullName evidence="6">Enoyl-CoA hydratase-related protein</fullName>
    </submittedName>
</protein>
<dbReference type="PROSITE" id="PS00166">
    <property type="entry name" value="ENOYL_COA_HYDRATASE"/>
    <property type="match status" value="1"/>
</dbReference>
<dbReference type="NCBIfam" id="NF042430">
    <property type="entry name" value="EnCoAhydt_DpgD"/>
    <property type="match status" value="1"/>
</dbReference>
<dbReference type="CDD" id="cd06558">
    <property type="entry name" value="crotonase-like"/>
    <property type="match status" value="1"/>
</dbReference>
<sequence length="274" mass="29895">MAVEGPRLDGLTGVDYVKAGRVARITLNRPDRLNALDLRTHEELALVWDDFERDDDLWVAVLTGAGDRSFSAGQDLKELAERVRGGTAEPSTFGSRGKPGWPRLTERFDLSKPVVARVNGYAFGGGFELALACDIIVAADHATFALPEARLGLMAGAGGVFRLTRQAPYRAALGHLLTGRPMTAARAYELGLVNEVVPAEDLDGCVDAWVEDVLRCAPLSVRAIKEAAAASLTMPLQEAFRTRFVWEEKRMHSADAQEGPLAFVEKRPPRWTGR</sequence>
<evidence type="ECO:0000256" key="2">
    <source>
        <dbReference type="ARBA" id="ARBA00023239"/>
    </source>
</evidence>
<evidence type="ECO:0000256" key="1">
    <source>
        <dbReference type="ARBA" id="ARBA00005254"/>
    </source>
</evidence>
<dbReference type="EMBL" id="CP108110">
    <property type="protein sequence ID" value="WUQ81867.1"/>
    <property type="molecule type" value="Genomic_DNA"/>
</dbReference>
<dbReference type="PANTHER" id="PTHR11941:SF54">
    <property type="entry name" value="ENOYL-COA HYDRATASE, MITOCHONDRIAL"/>
    <property type="match status" value="1"/>
</dbReference>
<keyword evidence="7" id="KW-1185">Reference proteome</keyword>
<name>A0ABZ1TSB4_9ACTN</name>
<organism evidence="6 7">
    <name type="scientific">Kitasatospora purpeofusca</name>
    <dbReference type="NCBI Taxonomy" id="67352"/>
    <lineage>
        <taxon>Bacteria</taxon>
        <taxon>Bacillati</taxon>
        <taxon>Actinomycetota</taxon>
        <taxon>Actinomycetes</taxon>
        <taxon>Kitasatosporales</taxon>
        <taxon>Streptomycetaceae</taxon>
        <taxon>Kitasatospora</taxon>
    </lineage>
</organism>
<evidence type="ECO:0000313" key="6">
    <source>
        <dbReference type="EMBL" id="WUQ81867.1"/>
    </source>
</evidence>
<accession>A0ABZ1TSB4</accession>
<dbReference type="Pfam" id="PF00378">
    <property type="entry name" value="ECH_1"/>
    <property type="match status" value="1"/>
</dbReference>
<keyword evidence="2" id="KW-0456">Lyase</keyword>
<dbReference type="SUPFAM" id="SSF52096">
    <property type="entry name" value="ClpP/crotonase"/>
    <property type="match status" value="1"/>
</dbReference>
<dbReference type="InterPro" id="IPR018376">
    <property type="entry name" value="Enoyl-CoA_hyd/isom_CS"/>
</dbReference>
<dbReference type="InterPro" id="IPR001753">
    <property type="entry name" value="Enoyl-CoA_hydra/iso"/>
</dbReference>
<comment type="catalytic activity">
    <reaction evidence="3">
        <text>a (3S)-3-hydroxyacyl-CoA = a (2E)-enoyl-CoA + H2O</text>
        <dbReference type="Rhea" id="RHEA:16105"/>
        <dbReference type="ChEBI" id="CHEBI:15377"/>
        <dbReference type="ChEBI" id="CHEBI:57318"/>
        <dbReference type="ChEBI" id="CHEBI:58856"/>
        <dbReference type="EC" id="4.2.1.17"/>
    </reaction>
</comment>
<dbReference type="Gene3D" id="1.10.12.10">
    <property type="entry name" value="Lyase 2-enoyl-coa Hydratase, Chain A, domain 2"/>
    <property type="match status" value="1"/>
</dbReference>
<proteinExistence type="inferred from homology"/>
<dbReference type="InterPro" id="IPR054898">
    <property type="entry name" value="EnCoAhydt_DpgD"/>
</dbReference>
<dbReference type="RefSeq" id="WP_328952939.1">
    <property type="nucleotide sequence ID" value="NZ_CP108110.1"/>
</dbReference>